<dbReference type="EC" id="2.4.1.-" evidence="10"/>
<evidence type="ECO:0000256" key="2">
    <source>
        <dbReference type="ARBA" id="ARBA00008661"/>
    </source>
</evidence>
<comment type="subcellular location">
    <subcellularLocation>
        <location evidence="1 10">Golgi apparatus membrane</location>
        <topology evidence="1 10">Single-pass type II membrane protein</topology>
    </subcellularLocation>
</comment>
<evidence type="ECO:0000256" key="6">
    <source>
        <dbReference type="ARBA" id="ARBA00022968"/>
    </source>
</evidence>
<keyword evidence="8 10" id="KW-0333">Golgi apparatus</keyword>
<reference evidence="12 13" key="1">
    <citation type="journal article" date="2018" name="Evol. Lett.">
        <title>Horizontal gene cluster transfer increased hallucinogenic mushroom diversity.</title>
        <authorList>
            <person name="Reynolds H.T."/>
            <person name="Vijayakumar V."/>
            <person name="Gluck-Thaler E."/>
            <person name="Korotkin H.B."/>
            <person name="Matheny P.B."/>
            <person name="Slot J.C."/>
        </authorList>
    </citation>
    <scope>NUCLEOTIDE SEQUENCE [LARGE SCALE GENOMIC DNA]</scope>
    <source>
        <strain evidence="12 13">SRW20</strain>
    </source>
</reference>
<dbReference type="InterPro" id="IPR002659">
    <property type="entry name" value="Glyco_trans_31"/>
</dbReference>
<evidence type="ECO:0000256" key="3">
    <source>
        <dbReference type="ARBA" id="ARBA00022676"/>
    </source>
</evidence>
<keyword evidence="7 10" id="KW-1133">Transmembrane helix</keyword>
<keyword evidence="5 10" id="KW-0812">Transmembrane</keyword>
<name>A0A409XZ39_9AGAR</name>
<evidence type="ECO:0000256" key="7">
    <source>
        <dbReference type="ARBA" id="ARBA00022989"/>
    </source>
</evidence>
<dbReference type="GO" id="GO:0000139">
    <property type="term" value="C:Golgi membrane"/>
    <property type="evidence" value="ECO:0007669"/>
    <property type="project" value="UniProtKB-SubCell"/>
</dbReference>
<dbReference type="GO" id="GO:0006024">
    <property type="term" value="P:glycosaminoglycan biosynthetic process"/>
    <property type="evidence" value="ECO:0007669"/>
    <property type="project" value="TreeGrafter"/>
</dbReference>
<keyword evidence="13" id="KW-1185">Reference proteome</keyword>
<accession>A0A409XZ39</accession>
<feature type="region of interest" description="Disordered" evidence="11">
    <location>
        <begin position="1"/>
        <end position="22"/>
    </location>
</feature>
<keyword evidence="9 10" id="KW-0472">Membrane</keyword>
<evidence type="ECO:0000313" key="12">
    <source>
        <dbReference type="EMBL" id="PPQ96042.1"/>
    </source>
</evidence>
<evidence type="ECO:0000256" key="4">
    <source>
        <dbReference type="ARBA" id="ARBA00022679"/>
    </source>
</evidence>
<sequence length="397" mass="45726">MYPPSSQYSLLPTDPEEAESPIDVIPQPKRQPWVNSLRTRRFAFLTAGSLALLLVAGLYWSYVFRHSVVFPSPDSTFAFSQDSRPSWVNTPPSEPLVLRIAVMTRVDGFERRNAIREAVFRGVRKEDVSIEYRFFVGAPPDNVKGKEVRKLIEEENEKFNDVHLVEEIRDIPERLSEKRYAALKWAGSVSNASYDYFLTMDSDTFVRFVPLARRLPELYEGKKVNPREEPVLIGRMSMHLTYFITRVPDGNEDPGEEDEVIKGPWFQYPAGIGYMLSSALVKIFLSTDPPLPHHIHYPSDDVMIGAWIAALRVFHDETIEWQFGSDHPPEVLRPKPFLPNPVETLIIDDVHGWHDFPGRGDHDAPISWDSVCTHHVTVDEMKEIRRRLEFLGEWKVE</sequence>
<feature type="transmembrane region" description="Helical" evidence="10">
    <location>
        <begin position="42"/>
        <end position="62"/>
    </location>
</feature>
<dbReference type="EMBL" id="NHYE01001399">
    <property type="protein sequence ID" value="PPQ96042.1"/>
    <property type="molecule type" value="Genomic_DNA"/>
</dbReference>
<dbReference type="PANTHER" id="PTHR11214">
    <property type="entry name" value="BETA-1,3-N-ACETYLGLUCOSAMINYLTRANSFERASE"/>
    <property type="match status" value="1"/>
</dbReference>
<dbReference type="InParanoid" id="A0A409XZ39"/>
<dbReference type="Proteomes" id="UP000284706">
    <property type="component" value="Unassembled WGS sequence"/>
</dbReference>
<dbReference type="GO" id="GO:0006493">
    <property type="term" value="P:protein O-linked glycosylation"/>
    <property type="evidence" value="ECO:0007669"/>
    <property type="project" value="TreeGrafter"/>
</dbReference>
<dbReference type="Pfam" id="PF01762">
    <property type="entry name" value="Galactosyl_T"/>
    <property type="match status" value="1"/>
</dbReference>
<evidence type="ECO:0000313" key="13">
    <source>
        <dbReference type="Proteomes" id="UP000284706"/>
    </source>
</evidence>
<keyword evidence="4" id="KW-0808">Transferase</keyword>
<evidence type="ECO:0000256" key="9">
    <source>
        <dbReference type="ARBA" id="ARBA00023136"/>
    </source>
</evidence>
<protein>
    <recommendedName>
        <fullName evidence="10">Hexosyltransferase</fullName>
        <ecNumber evidence="10">2.4.1.-</ecNumber>
    </recommendedName>
</protein>
<dbReference type="Gene3D" id="3.90.550.50">
    <property type="match status" value="1"/>
</dbReference>
<evidence type="ECO:0000256" key="5">
    <source>
        <dbReference type="ARBA" id="ARBA00022692"/>
    </source>
</evidence>
<gene>
    <name evidence="12" type="ORF">CVT26_004675</name>
</gene>
<organism evidence="12 13">
    <name type="scientific">Gymnopilus dilepis</name>
    <dbReference type="NCBI Taxonomy" id="231916"/>
    <lineage>
        <taxon>Eukaryota</taxon>
        <taxon>Fungi</taxon>
        <taxon>Dikarya</taxon>
        <taxon>Basidiomycota</taxon>
        <taxon>Agaricomycotina</taxon>
        <taxon>Agaricomycetes</taxon>
        <taxon>Agaricomycetidae</taxon>
        <taxon>Agaricales</taxon>
        <taxon>Agaricineae</taxon>
        <taxon>Hymenogastraceae</taxon>
        <taxon>Gymnopilus</taxon>
    </lineage>
</organism>
<dbReference type="STRING" id="231916.A0A409XZ39"/>
<evidence type="ECO:0000256" key="8">
    <source>
        <dbReference type="ARBA" id="ARBA00023034"/>
    </source>
</evidence>
<keyword evidence="6 10" id="KW-0735">Signal-anchor</keyword>
<dbReference type="AlphaFoldDB" id="A0A409XZ39"/>
<comment type="caution">
    <text evidence="12">The sequence shown here is derived from an EMBL/GenBank/DDBJ whole genome shotgun (WGS) entry which is preliminary data.</text>
</comment>
<keyword evidence="3 10" id="KW-0328">Glycosyltransferase</keyword>
<evidence type="ECO:0000256" key="1">
    <source>
        <dbReference type="ARBA" id="ARBA00004323"/>
    </source>
</evidence>
<dbReference type="PANTHER" id="PTHR11214:SF3">
    <property type="entry name" value="BETA-1,3-GALACTOSYLTRANSFERASE 6"/>
    <property type="match status" value="1"/>
</dbReference>
<dbReference type="OrthoDB" id="2988826at2759"/>
<evidence type="ECO:0000256" key="11">
    <source>
        <dbReference type="SAM" id="MobiDB-lite"/>
    </source>
</evidence>
<comment type="similarity">
    <text evidence="2 10">Belongs to the glycosyltransferase 31 family.</text>
</comment>
<dbReference type="GO" id="GO:0047220">
    <property type="term" value="F:galactosylxylosylprotein 3-beta-galactosyltransferase activity"/>
    <property type="evidence" value="ECO:0007669"/>
    <property type="project" value="TreeGrafter"/>
</dbReference>
<proteinExistence type="inferred from homology"/>
<evidence type="ECO:0000256" key="10">
    <source>
        <dbReference type="RuleBase" id="RU363063"/>
    </source>
</evidence>
<feature type="compositionally biased region" description="Polar residues" evidence="11">
    <location>
        <begin position="1"/>
        <end position="10"/>
    </location>
</feature>